<accession>A0A1F6W5Q3</accession>
<feature type="transmembrane region" description="Helical" evidence="1">
    <location>
        <begin position="12"/>
        <end position="35"/>
    </location>
</feature>
<evidence type="ECO:0008006" key="4">
    <source>
        <dbReference type="Google" id="ProtNLM"/>
    </source>
</evidence>
<sequence length="154" mass="17009">MWNEYNYKTKRGFTLVEIIIVLAIMGIIISFGMIIDLNVFKTNILQAEQSTIVATLEKARSRSMSNMFTSAHGVCYIAPNYVIFRGRTTCEPTTETDEIIPANTTVATASNFSTTFPIIIFDQLSGNTTGATIHITDGIKSADIMINNEGAINW</sequence>
<comment type="caution">
    <text evidence="2">The sequence shown here is derived from an EMBL/GenBank/DDBJ whole genome shotgun (WGS) entry which is preliminary data.</text>
</comment>
<organism evidence="2 3">
    <name type="scientific">Candidatus Nomurabacteria bacterium RIFCSPHIGHO2_02_FULL_37_13</name>
    <dbReference type="NCBI Taxonomy" id="1801750"/>
    <lineage>
        <taxon>Bacteria</taxon>
        <taxon>Candidatus Nomuraibacteriota</taxon>
    </lineage>
</organism>
<keyword evidence="1" id="KW-1133">Transmembrane helix</keyword>
<dbReference type="SUPFAM" id="SSF54523">
    <property type="entry name" value="Pili subunits"/>
    <property type="match status" value="1"/>
</dbReference>
<keyword evidence="1" id="KW-0812">Transmembrane</keyword>
<dbReference type="STRING" id="1801750.A3B85_00780"/>
<keyword evidence="1" id="KW-0472">Membrane</keyword>
<evidence type="ECO:0000256" key="1">
    <source>
        <dbReference type="SAM" id="Phobius"/>
    </source>
</evidence>
<dbReference type="InterPro" id="IPR012902">
    <property type="entry name" value="N_methyl_site"/>
</dbReference>
<evidence type="ECO:0000313" key="3">
    <source>
        <dbReference type="Proteomes" id="UP000178374"/>
    </source>
</evidence>
<gene>
    <name evidence="2" type="ORF">A3B85_00780</name>
</gene>
<name>A0A1F6W5Q3_9BACT</name>
<dbReference type="AlphaFoldDB" id="A0A1F6W5Q3"/>
<reference evidence="2 3" key="1">
    <citation type="journal article" date="2016" name="Nat. Commun.">
        <title>Thousands of microbial genomes shed light on interconnected biogeochemical processes in an aquifer system.</title>
        <authorList>
            <person name="Anantharaman K."/>
            <person name="Brown C.T."/>
            <person name="Hug L.A."/>
            <person name="Sharon I."/>
            <person name="Castelle C.J."/>
            <person name="Probst A.J."/>
            <person name="Thomas B.C."/>
            <person name="Singh A."/>
            <person name="Wilkins M.J."/>
            <person name="Karaoz U."/>
            <person name="Brodie E.L."/>
            <person name="Williams K.H."/>
            <person name="Hubbard S.S."/>
            <person name="Banfield J.F."/>
        </authorList>
    </citation>
    <scope>NUCLEOTIDE SEQUENCE [LARGE SCALE GENOMIC DNA]</scope>
</reference>
<protein>
    <recommendedName>
        <fullName evidence="4">General secretion pathway GspH domain-containing protein</fullName>
    </recommendedName>
</protein>
<dbReference type="Gene3D" id="3.30.700.10">
    <property type="entry name" value="Glycoprotein, Type 4 Pilin"/>
    <property type="match status" value="1"/>
</dbReference>
<dbReference type="NCBIfam" id="TIGR02532">
    <property type="entry name" value="IV_pilin_GFxxxE"/>
    <property type="match status" value="1"/>
</dbReference>
<proteinExistence type="predicted"/>
<evidence type="ECO:0000313" key="2">
    <source>
        <dbReference type="EMBL" id="OGI77015.1"/>
    </source>
</evidence>
<dbReference type="EMBL" id="MFUA01000015">
    <property type="protein sequence ID" value="OGI77015.1"/>
    <property type="molecule type" value="Genomic_DNA"/>
</dbReference>
<dbReference type="Pfam" id="PF07963">
    <property type="entry name" value="N_methyl"/>
    <property type="match status" value="1"/>
</dbReference>
<dbReference type="InterPro" id="IPR045584">
    <property type="entry name" value="Pilin-like"/>
</dbReference>
<dbReference type="Proteomes" id="UP000178374">
    <property type="component" value="Unassembled WGS sequence"/>
</dbReference>